<organism evidence="3 4">
    <name type="scientific">Streptomyces pactum</name>
    <dbReference type="NCBI Taxonomy" id="68249"/>
    <lineage>
        <taxon>Bacteria</taxon>
        <taxon>Bacillati</taxon>
        <taxon>Actinomycetota</taxon>
        <taxon>Actinomycetes</taxon>
        <taxon>Kitasatosporales</taxon>
        <taxon>Streptomycetaceae</taxon>
        <taxon>Streptomyces</taxon>
    </lineage>
</organism>
<dbReference type="Pfam" id="PF13191">
    <property type="entry name" value="AAA_16"/>
    <property type="match status" value="1"/>
</dbReference>
<dbReference type="InterPro" id="IPR027417">
    <property type="entry name" value="P-loop_NTPase"/>
</dbReference>
<accession>A0ABS0NFM7</accession>
<keyword evidence="4" id="KW-1185">Reference proteome</keyword>
<keyword evidence="3" id="KW-0067">ATP-binding</keyword>
<feature type="region of interest" description="Disordered" evidence="1">
    <location>
        <begin position="136"/>
        <end position="193"/>
    </location>
</feature>
<feature type="compositionally biased region" description="Basic residues" evidence="1">
    <location>
        <begin position="74"/>
        <end position="84"/>
    </location>
</feature>
<feature type="region of interest" description="Disordered" evidence="1">
    <location>
        <begin position="61"/>
        <end position="92"/>
    </location>
</feature>
<gene>
    <name evidence="3" type="ORF">IHE55_03795</name>
</gene>
<evidence type="ECO:0000313" key="3">
    <source>
        <dbReference type="EMBL" id="MBH5333971.1"/>
    </source>
</evidence>
<reference evidence="3 4" key="1">
    <citation type="submission" date="2020-09" db="EMBL/GenBank/DDBJ databases">
        <title>Biosynthesis of the nuclear factor of activated T cells inhibitor NFAT-133 and its congeners in Streptomyces pactum.</title>
        <authorList>
            <person name="Zhou W."/>
            <person name="Posri P."/>
            <person name="Abugrain M.E."/>
            <person name="Weisberg A.J."/>
            <person name="Chang J.H."/>
            <person name="Mahmud T."/>
        </authorList>
    </citation>
    <scope>NUCLEOTIDE SEQUENCE [LARGE SCALE GENOMIC DNA]</scope>
    <source>
        <strain evidence="3 4">ATCC 27456</strain>
    </source>
</reference>
<evidence type="ECO:0000256" key="1">
    <source>
        <dbReference type="SAM" id="MobiDB-lite"/>
    </source>
</evidence>
<feature type="domain" description="Orc1-like AAA ATPase" evidence="2">
    <location>
        <begin position="10"/>
        <end position="65"/>
    </location>
</feature>
<evidence type="ECO:0000259" key="2">
    <source>
        <dbReference type="Pfam" id="PF13191"/>
    </source>
</evidence>
<name>A0ABS0NFM7_9ACTN</name>
<keyword evidence="3" id="KW-0547">Nucleotide-binding</keyword>
<sequence>MFVTTLDLPLRGRDRELTEIRDILAYGCSGGSALLVIEGPPGSGKTRLLRACATMAAEMGYATPGGGHSDPRPRARPRPVRPPRRPPAAARRADPCSCCWTRRTGSARRPPTPCWRAAPGCTAATWCRWSRTAPERAPRPWGRSWPPPPAGAPGSPWNRCGGRRAPRSSATCWARPPPPACSSWSTRPPGTPG</sequence>
<dbReference type="Proteomes" id="UP000807371">
    <property type="component" value="Unassembled WGS sequence"/>
</dbReference>
<proteinExistence type="predicted"/>
<evidence type="ECO:0000313" key="4">
    <source>
        <dbReference type="Proteomes" id="UP000807371"/>
    </source>
</evidence>
<protein>
    <submittedName>
        <fullName evidence="3">ATP-binding protein</fullName>
    </submittedName>
</protein>
<dbReference type="InterPro" id="IPR041664">
    <property type="entry name" value="AAA_16"/>
</dbReference>
<feature type="compositionally biased region" description="Polar residues" evidence="1">
    <location>
        <begin position="182"/>
        <end position="193"/>
    </location>
</feature>
<comment type="caution">
    <text evidence="3">The sequence shown here is derived from an EMBL/GenBank/DDBJ whole genome shotgun (WGS) entry which is preliminary data.</text>
</comment>
<dbReference type="GO" id="GO:0005524">
    <property type="term" value="F:ATP binding"/>
    <property type="evidence" value="ECO:0007669"/>
    <property type="project" value="UniProtKB-KW"/>
</dbReference>
<dbReference type="RefSeq" id="WP_197987721.1">
    <property type="nucleotide sequence ID" value="NZ_JACYXC010000001.1"/>
</dbReference>
<dbReference type="EMBL" id="JACYXC010000001">
    <property type="protein sequence ID" value="MBH5333971.1"/>
    <property type="molecule type" value="Genomic_DNA"/>
</dbReference>
<dbReference type="SUPFAM" id="SSF52540">
    <property type="entry name" value="P-loop containing nucleoside triphosphate hydrolases"/>
    <property type="match status" value="1"/>
</dbReference>